<dbReference type="InterPro" id="IPR039373">
    <property type="entry name" value="Peptidase_M28B"/>
</dbReference>
<dbReference type="EMBL" id="DSIY01000308">
    <property type="protein sequence ID" value="HEG92402.1"/>
    <property type="molecule type" value="Genomic_DNA"/>
</dbReference>
<dbReference type="PANTHER" id="PTHR10404:SF46">
    <property type="entry name" value="VACUOLAR PROTEIN SORTING-ASSOCIATED PROTEIN 70"/>
    <property type="match status" value="1"/>
</dbReference>
<dbReference type="InterPro" id="IPR046450">
    <property type="entry name" value="PA_dom_sf"/>
</dbReference>
<dbReference type="SUPFAM" id="SSF52025">
    <property type="entry name" value="PA domain"/>
    <property type="match status" value="1"/>
</dbReference>
<evidence type="ECO:0000259" key="2">
    <source>
        <dbReference type="Pfam" id="PF04389"/>
    </source>
</evidence>
<comment type="caution">
    <text evidence="3">The sequence shown here is derived from an EMBL/GenBank/DDBJ whole genome shotgun (WGS) entry which is preliminary data.</text>
</comment>
<organism evidence="3">
    <name type="scientific">Thermorudis peleae</name>
    <dbReference type="NCBI Taxonomy" id="1382356"/>
    <lineage>
        <taxon>Bacteria</taxon>
        <taxon>Pseudomonadati</taxon>
        <taxon>Thermomicrobiota</taxon>
        <taxon>Thermomicrobia</taxon>
        <taxon>Thermomicrobia incertae sedis</taxon>
        <taxon>Thermorudis</taxon>
    </lineage>
</organism>
<dbReference type="SUPFAM" id="SSF53187">
    <property type="entry name" value="Zn-dependent exopeptidases"/>
    <property type="match status" value="1"/>
</dbReference>
<dbReference type="Pfam" id="PF04389">
    <property type="entry name" value="Peptidase_M28"/>
    <property type="match status" value="1"/>
</dbReference>
<dbReference type="PANTHER" id="PTHR10404">
    <property type="entry name" value="N-ACETYLATED-ALPHA-LINKED ACIDIC DIPEPTIDASE"/>
    <property type="match status" value="1"/>
</dbReference>
<proteinExistence type="predicted"/>
<feature type="region of interest" description="Disordered" evidence="1">
    <location>
        <begin position="533"/>
        <end position="554"/>
    </location>
</feature>
<accession>A0A831TEK2</accession>
<gene>
    <name evidence="3" type="ORF">ENP34_13355</name>
</gene>
<feature type="domain" description="Peptidase M28" evidence="2">
    <location>
        <begin position="234"/>
        <end position="429"/>
    </location>
</feature>
<dbReference type="AlphaFoldDB" id="A0A831TEK2"/>
<protein>
    <submittedName>
        <fullName evidence="3">M28 family peptidase</fullName>
    </submittedName>
</protein>
<reference evidence="3" key="1">
    <citation type="journal article" date="2020" name="mSystems">
        <title>Genome- and Community-Level Interaction Insights into Carbon Utilization and Element Cycling Functions of Hydrothermarchaeota in Hydrothermal Sediment.</title>
        <authorList>
            <person name="Zhou Z."/>
            <person name="Liu Y."/>
            <person name="Xu W."/>
            <person name="Pan J."/>
            <person name="Luo Z.H."/>
            <person name="Li M."/>
        </authorList>
    </citation>
    <scope>NUCLEOTIDE SEQUENCE [LARGE SCALE GENOMIC DNA]</scope>
    <source>
        <strain evidence="3">SpSt-210</strain>
    </source>
</reference>
<name>A0A831TEK2_9BACT</name>
<dbReference type="Gene3D" id="3.40.630.10">
    <property type="entry name" value="Zn peptidases"/>
    <property type="match status" value="1"/>
</dbReference>
<evidence type="ECO:0000313" key="3">
    <source>
        <dbReference type="EMBL" id="HEG92402.1"/>
    </source>
</evidence>
<evidence type="ECO:0000256" key="1">
    <source>
        <dbReference type="SAM" id="MobiDB-lite"/>
    </source>
</evidence>
<dbReference type="InterPro" id="IPR007484">
    <property type="entry name" value="Peptidase_M28"/>
</dbReference>
<dbReference type="Gene3D" id="3.50.30.30">
    <property type="match status" value="1"/>
</dbReference>
<sequence>MQAHTRWRDPETERVVLDAIDIEEPWALLERFNTLVRLSGSQDEAEAVAYLTGRLDAWGVPYRVHHPVCLISIPVRATLRVVSPSPRPIRAKTLSFSPSTDGAEITGELVYVPSAHARGVAELLGAARPQIEQDLRGKVVLTEGLGLAARGLDLAKTGAIGAIFINPGDYIHEGIATTSWGSPDLDSLGRVPPVPILAISRPDGEALKAELARGSVQVALSTTVDTGWRPIPVVVAEIPGTQAADEFVLFHGHLDSWHVGIGDNATGDATLLEIARVFWQHRERLRRTLRIAWWSGHSHGRYAGSTWYADTFAQDLMPNCIAHVNCDSPGCRWATRYDRVSMMAEASDFVCNAVRDVTGLEARPERPPRAGDCSFNNIGLTTFFMLSSHMPDELRKEKGYYPVGGCGGNIEWHTEADTLEIADRENLERDIRVYLTAILRAVNAPIHPYNFARVAEDFRQTLQRYEQAAGGRFDFTPVRSELDWFERAMAAFNRRLDEASGQSDGVPEKANRILRRLGRTLIPINFTRTGRFRHDPARPVPPLPDLAPAERLGRLPPDSDLARVVETHLVRGSNRVRWALQEARELVEDL</sequence>